<evidence type="ECO:0000256" key="7">
    <source>
        <dbReference type="SAM" id="MobiDB-lite"/>
    </source>
</evidence>
<dbReference type="Gene3D" id="3.30.200.20">
    <property type="entry name" value="Phosphorylase Kinase, domain 1"/>
    <property type="match status" value="2"/>
</dbReference>
<accession>A0AA35ZKS6</accession>
<sequence>MPGDTRWLHLSSRKKLPYTERQFSKSASISNCSASKTMSAATGDLNETQLSTSFSSTDSSKSCRHFEFPEILLATNNFDESLVIGHGGFGKVYKGNIINGSIVSVAAFKRLDSMSSQGATEFWAEVEMLSNLRHCHLVSLFGYCNHENEMILVYEYMPNGTLEDHLHKLGTPLSWLQRLKICISAARGLDYLHTGTGIDVGVIHRDVKSSNILLHESWAAKISDFGLSKIGPTNQPLTHVHTLVRGTFGYLDPDYSFTGRLTRKSDVYAFGVVLLEVLCRKRAVDESLGEEQWNLARWVQESIKEGNLKHIIDNDIRGEISPKCLKEFVRIAERCLLSNPKQRPMMAEATDKTIFGKLLDMFPFASKGENSAHGDSKPSSNIKDTSNRNADDSVPVDNKDSTRTVPKLFEVYKFDDLEVATQNFSFLCHGSRDLFIGWVDKNTFTPSLWGMGIEVAVKWYSELQPKCQRVVNALGRLSHPNIIRLLGYSIDKQPQCLLVYEYMQQQNFGHFLFGEDIGRPLSWERRLLIIIGVVRGLAYMHSSINEVIHCDVKSSNIFLDKDFNAKLGGFGRALVGRDIGNPHVAGTFGYLDPTYIFTHCFTARSDIYSFGVVMLETLTGQRAYDMKQLNHDRYLTKWAIPFFADTIKLKQIMDPHLEQNYSIEGAFECAKLAARCVAEDPKDRPSSEEVLRGLEQIYAATK</sequence>
<dbReference type="InterPro" id="IPR008271">
    <property type="entry name" value="Ser/Thr_kinase_AS"/>
</dbReference>
<organism evidence="9 10">
    <name type="scientific">Lactuca saligna</name>
    <name type="common">Willowleaf lettuce</name>
    <dbReference type="NCBI Taxonomy" id="75948"/>
    <lineage>
        <taxon>Eukaryota</taxon>
        <taxon>Viridiplantae</taxon>
        <taxon>Streptophyta</taxon>
        <taxon>Embryophyta</taxon>
        <taxon>Tracheophyta</taxon>
        <taxon>Spermatophyta</taxon>
        <taxon>Magnoliopsida</taxon>
        <taxon>eudicotyledons</taxon>
        <taxon>Gunneridae</taxon>
        <taxon>Pentapetalae</taxon>
        <taxon>asterids</taxon>
        <taxon>campanulids</taxon>
        <taxon>Asterales</taxon>
        <taxon>Asteraceae</taxon>
        <taxon>Cichorioideae</taxon>
        <taxon>Cichorieae</taxon>
        <taxon>Lactucinae</taxon>
        <taxon>Lactuca</taxon>
    </lineage>
</organism>
<reference evidence="9" key="1">
    <citation type="submission" date="2023-04" db="EMBL/GenBank/DDBJ databases">
        <authorList>
            <person name="Vijverberg K."/>
            <person name="Xiong W."/>
            <person name="Schranz E."/>
        </authorList>
    </citation>
    <scope>NUCLEOTIDE SEQUENCE</scope>
</reference>
<feature type="domain" description="Protein kinase" evidence="8">
    <location>
        <begin position="421"/>
        <end position="699"/>
    </location>
</feature>
<protein>
    <recommendedName>
        <fullName evidence="8">Protein kinase domain-containing protein</fullName>
    </recommendedName>
</protein>
<dbReference type="SUPFAM" id="SSF56112">
    <property type="entry name" value="Protein kinase-like (PK-like)"/>
    <property type="match status" value="2"/>
</dbReference>
<dbReference type="PANTHER" id="PTHR47989:SF62">
    <property type="entry name" value="OS05G0423500 PROTEIN"/>
    <property type="match status" value="1"/>
</dbReference>
<dbReference type="InterPro" id="IPR017441">
    <property type="entry name" value="Protein_kinase_ATP_BS"/>
</dbReference>
<dbReference type="Gene3D" id="1.10.510.10">
    <property type="entry name" value="Transferase(Phosphotransferase) domain 1"/>
    <property type="match status" value="2"/>
</dbReference>
<keyword evidence="1" id="KW-0723">Serine/threonine-protein kinase</keyword>
<keyword evidence="10" id="KW-1185">Reference proteome</keyword>
<evidence type="ECO:0000256" key="2">
    <source>
        <dbReference type="ARBA" id="ARBA00022679"/>
    </source>
</evidence>
<dbReference type="PROSITE" id="PS00108">
    <property type="entry name" value="PROTEIN_KINASE_ST"/>
    <property type="match status" value="2"/>
</dbReference>
<dbReference type="Proteomes" id="UP001177003">
    <property type="component" value="Chromosome 7"/>
</dbReference>
<dbReference type="CDD" id="cd14066">
    <property type="entry name" value="STKc_IRAK"/>
    <property type="match status" value="1"/>
</dbReference>
<evidence type="ECO:0000259" key="8">
    <source>
        <dbReference type="PROSITE" id="PS50011"/>
    </source>
</evidence>
<dbReference type="EMBL" id="OX465083">
    <property type="protein sequence ID" value="CAI9293959.1"/>
    <property type="molecule type" value="Genomic_DNA"/>
</dbReference>
<dbReference type="GO" id="GO:0005524">
    <property type="term" value="F:ATP binding"/>
    <property type="evidence" value="ECO:0007669"/>
    <property type="project" value="UniProtKB-UniRule"/>
</dbReference>
<dbReference type="GO" id="GO:0004674">
    <property type="term" value="F:protein serine/threonine kinase activity"/>
    <property type="evidence" value="ECO:0007669"/>
    <property type="project" value="UniProtKB-KW"/>
</dbReference>
<feature type="binding site" evidence="6">
    <location>
        <position position="109"/>
    </location>
    <ligand>
        <name>ATP</name>
        <dbReference type="ChEBI" id="CHEBI:30616"/>
    </ligand>
</feature>
<dbReference type="InterPro" id="IPR011009">
    <property type="entry name" value="Kinase-like_dom_sf"/>
</dbReference>
<evidence type="ECO:0000256" key="4">
    <source>
        <dbReference type="ARBA" id="ARBA00022777"/>
    </source>
</evidence>
<dbReference type="Pfam" id="PF00069">
    <property type="entry name" value="Pkinase"/>
    <property type="match status" value="1"/>
</dbReference>
<dbReference type="FunFam" id="3.30.200.20:FF:000039">
    <property type="entry name" value="receptor-like protein kinase FERONIA"/>
    <property type="match status" value="1"/>
</dbReference>
<dbReference type="InterPro" id="IPR001245">
    <property type="entry name" value="Ser-Thr/Tyr_kinase_cat_dom"/>
</dbReference>
<dbReference type="FunFam" id="1.10.510.10:FF:000095">
    <property type="entry name" value="protein STRUBBELIG-RECEPTOR FAMILY 8"/>
    <property type="match status" value="1"/>
</dbReference>
<gene>
    <name evidence="9" type="ORF">LSALG_LOCUS32955</name>
</gene>
<keyword evidence="5 6" id="KW-0067">ATP-binding</keyword>
<feature type="domain" description="Protein kinase" evidence="8">
    <location>
        <begin position="78"/>
        <end position="355"/>
    </location>
</feature>
<dbReference type="InterPro" id="IPR000719">
    <property type="entry name" value="Prot_kinase_dom"/>
</dbReference>
<evidence type="ECO:0000313" key="10">
    <source>
        <dbReference type="Proteomes" id="UP001177003"/>
    </source>
</evidence>
<feature type="compositionally biased region" description="Basic and acidic residues" evidence="7">
    <location>
        <begin position="385"/>
        <end position="399"/>
    </location>
</feature>
<feature type="region of interest" description="Disordered" evidence="7">
    <location>
        <begin position="368"/>
        <end position="399"/>
    </location>
</feature>
<dbReference type="PROSITE" id="PS50011">
    <property type="entry name" value="PROTEIN_KINASE_DOM"/>
    <property type="match status" value="2"/>
</dbReference>
<evidence type="ECO:0000256" key="3">
    <source>
        <dbReference type="ARBA" id="ARBA00022741"/>
    </source>
</evidence>
<dbReference type="PROSITE" id="PS00107">
    <property type="entry name" value="PROTEIN_KINASE_ATP"/>
    <property type="match status" value="1"/>
</dbReference>
<evidence type="ECO:0000313" key="9">
    <source>
        <dbReference type="EMBL" id="CAI9293959.1"/>
    </source>
</evidence>
<dbReference type="SMART" id="SM00220">
    <property type="entry name" value="S_TKc"/>
    <property type="match status" value="2"/>
</dbReference>
<evidence type="ECO:0000256" key="5">
    <source>
        <dbReference type="ARBA" id="ARBA00022840"/>
    </source>
</evidence>
<dbReference type="Pfam" id="PF07714">
    <property type="entry name" value="PK_Tyr_Ser-Thr"/>
    <property type="match status" value="1"/>
</dbReference>
<keyword evidence="4" id="KW-0418">Kinase</keyword>
<dbReference type="AlphaFoldDB" id="A0AA35ZKS6"/>
<keyword evidence="2" id="KW-0808">Transferase</keyword>
<proteinExistence type="predicted"/>
<keyword evidence="3 6" id="KW-0547">Nucleotide-binding</keyword>
<evidence type="ECO:0000256" key="6">
    <source>
        <dbReference type="PROSITE-ProRule" id="PRU10141"/>
    </source>
</evidence>
<name>A0AA35ZKS6_LACSI</name>
<evidence type="ECO:0000256" key="1">
    <source>
        <dbReference type="ARBA" id="ARBA00022527"/>
    </source>
</evidence>
<dbReference type="PANTHER" id="PTHR47989">
    <property type="entry name" value="OS01G0750732 PROTEIN"/>
    <property type="match status" value="1"/>
</dbReference>